<organism evidence="2 3">
    <name type="scientific">Fusarium proliferatum (strain ET1)</name>
    <name type="common">Orchid endophyte fungus</name>
    <dbReference type="NCBI Taxonomy" id="1227346"/>
    <lineage>
        <taxon>Eukaryota</taxon>
        <taxon>Fungi</taxon>
        <taxon>Dikarya</taxon>
        <taxon>Ascomycota</taxon>
        <taxon>Pezizomycotina</taxon>
        <taxon>Sordariomycetes</taxon>
        <taxon>Hypocreomycetidae</taxon>
        <taxon>Hypocreales</taxon>
        <taxon>Nectriaceae</taxon>
        <taxon>Fusarium</taxon>
        <taxon>Fusarium fujikuroi species complex</taxon>
    </lineage>
</organism>
<comment type="caution">
    <text evidence="2">The sequence shown here is derived from an EMBL/GenBank/DDBJ whole genome shotgun (WGS) entry which is preliminary data.</text>
</comment>
<dbReference type="RefSeq" id="XP_031090045.1">
    <property type="nucleotide sequence ID" value="XM_031224824.1"/>
</dbReference>
<name>A0A1L7WAA5_FUSPR</name>
<sequence length="139" mass="15733">MTSLIGSSKRHYFRFWDYLSEEVKKKGVQDSPTMIEPKPDLDQTPQDSVAETDRSTPSDQPAKPQAISPQQELNDVSPCDYPIVEQILRLGVERLTLGPSTAEKRARRGCVIDDAQPAAKRRKLSDGRSFHLYYKGRRG</sequence>
<dbReference type="GeneID" id="42060759"/>
<evidence type="ECO:0000256" key="1">
    <source>
        <dbReference type="SAM" id="MobiDB-lite"/>
    </source>
</evidence>
<evidence type="ECO:0000313" key="3">
    <source>
        <dbReference type="Proteomes" id="UP000183971"/>
    </source>
</evidence>
<keyword evidence="3" id="KW-1185">Reference proteome</keyword>
<gene>
    <name evidence="2" type="ORF">FPRO_15904</name>
</gene>
<evidence type="ECO:0000313" key="2">
    <source>
        <dbReference type="EMBL" id="CZR49545.1"/>
    </source>
</evidence>
<proteinExistence type="predicted"/>
<dbReference type="EMBL" id="FJOF01000017">
    <property type="protein sequence ID" value="CZR49545.1"/>
    <property type="molecule type" value="Genomic_DNA"/>
</dbReference>
<dbReference type="Proteomes" id="UP000183971">
    <property type="component" value="Unassembled WGS sequence"/>
</dbReference>
<feature type="region of interest" description="Disordered" evidence="1">
    <location>
        <begin position="26"/>
        <end position="77"/>
    </location>
</feature>
<accession>A0A1L7WAA5</accession>
<protein>
    <submittedName>
        <fullName evidence="2">Uncharacterized protein</fullName>
    </submittedName>
</protein>
<dbReference type="AlphaFoldDB" id="A0A1L7WAA5"/>
<reference evidence="3" key="1">
    <citation type="journal article" date="2016" name="Genome Biol. Evol.">
        <title>Comparative 'omics' of the Fusarium fujikuroi species complex highlights differences in genetic potential and metabolite synthesis.</title>
        <authorList>
            <person name="Niehaus E.-M."/>
            <person name="Muensterkoetter M."/>
            <person name="Proctor R.H."/>
            <person name="Brown D.W."/>
            <person name="Sharon A."/>
            <person name="Idan Y."/>
            <person name="Oren-Young L."/>
            <person name="Sieber C.M."/>
            <person name="Novak O."/>
            <person name="Pencik A."/>
            <person name="Tarkowska D."/>
            <person name="Hromadova K."/>
            <person name="Freeman S."/>
            <person name="Maymon M."/>
            <person name="Elazar M."/>
            <person name="Youssef S.A."/>
            <person name="El-Shabrawy E.S.M."/>
            <person name="Shalaby A.B.A."/>
            <person name="Houterman P."/>
            <person name="Brock N.L."/>
            <person name="Burkhardt I."/>
            <person name="Tsavkelova E.A."/>
            <person name="Dickschat J.S."/>
            <person name="Galuszka P."/>
            <person name="Gueldener U."/>
            <person name="Tudzynski B."/>
        </authorList>
    </citation>
    <scope>NUCLEOTIDE SEQUENCE [LARGE SCALE GENOMIC DNA]</scope>
    <source>
        <strain evidence="3">ET1</strain>
    </source>
</reference>
<dbReference type="VEuPathDB" id="FungiDB:FPRO_15904"/>